<evidence type="ECO:0000313" key="1">
    <source>
        <dbReference type="EMBL" id="CDW39403.1"/>
    </source>
</evidence>
<dbReference type="EMBL" id="HACA01022042">
    <property type="protein sequence ID" value="CDW39403.1"/>
    <property type="molecule type" value="Transcribed_RNA"/>
</dbReference>
<reference evidence="1" key="1">
    <citation type="submission" date="2014-05" db="EMBL/GenBank/DDBJ databases">
        <authorList>
            <person name="Chronopoulou M."/>
        </authorList>
    </citation>
    <scope>NUCLEOTIDE SEQUENCE</scope>
    <source>
        <tissue evidence="1">Whole organism</tissue>
    </source>
</reference>
<sequence length="67" mass="7948">MVKKHCIFIGYIFSHIVLKLHFNQLYFQNFIRVQISEFAIIRIHRCPLKVGVDDLHQSNSCLYSLVI</sequence>
<proteinExistence type="predicted"/>
<organism evidence="1">
    <name type="scientific">Lepeophtheirus salmonis</name>
    <name type="common">Salmon louse</name>
    <name type="synonym">Caligus salmonis</name>
    <dbReference type="NCBI Taxonomy" id="72036"/>
    <lineage>
        <taxon>Eukaryota</taxon>
        <taxon>Metazoa</taxon>
        <taxon>Ecdysozoa</taxon>
        <taxon>Arthropoda</taxon>
        <taxon>Crustacea</taxon>
        <taxon>Multicrustacea</taxon>
        <taxon>Hexanauplia</taxon>
        <taxon>Copepoda</taxon>
        <taxon>Siphonostomatoida</taxon>
        <taxon>Caligidae</taxon>
        <taxon>Lepeophtheirus</taxon>
    </lineage>
</organism>
<name>A0A0K2UMB3_LEPSM</name>
<dbReference type="AlphaFoldDB" id="A0A0K2UMB3"/>
<protein>
    <submittedName>
        <fullName evidence="1">Uncharacterized protein</fullName>
    </submittedName>
</protein>
<accession>A0A0K2UMB3</accession>